<proteinExistence type="predicted"/>
<evidence type="ECO:0000313" key="2">
    <source>
        <dbReference type="Proteomes" id="UP000184073"/>
    </source>
</evidence>
<protein>
    <submittedName>
        <fullName evidence="1">Uncharacterized protein</fullName>
    </submittedName>
</protein>
<dbReference type="AlphaFoldDB" id="A0A1L9P6Y1"/>
<gene>
    <name evidence="1" type="ORF">ASPVEDRAFT_24257</name>
</gene>
<name>A0A1L9P6Y1_ASPVE</name>
<dbReference type="Proteomes" id="UP000184073">
    <property type="component" value="Unassembled WGS sequence"/>
</dbReference>
<dbReference type="GeneID" id="63725160"/>
<dbReference type="RefSeq" id="XP_040663052.1">
    <property type="nucleotide sequence ID" value="XM_040809649.1"/>
</dbReference>
<dbReference type="VEuPathDB" id="FungiDB:ASPVEDRAFT_24257"/>
<organism evidence="1 2">
    <name type="scientific">Aspergillus versicolor CBS 583.65</name>
    <dbReference type="NCBI Taxonomy" id="1036611"/>
    <lineage>
        <taxon>Eukaryota</taxon>
        <taxon>Fungi</taxon>
        <taxon>Dikarya</taxon>
        <taxon>Ascomycota</taxon>
        <taxon>Pezizomycotina</taxon>
        <taxon>Eurotiomycetes</taxon>
        <taxon>Eurotiomycetidae</taxon>
        <taxon>Eurotiales</taxon>
        <taxon>Aspergillaceae</taxon>
        <taxon>Aspergillus</taxon>
        <taxon>Aspergillus subgen. Nidulantes</taxon>
    </lineage>
</organism>
<dbReference type="OrthoDB" id="4491861at2759"/>
<dbReference type="EMBL" id="KV878125">
    <property type="protein sequence ID" value="OJI97289.1"/>
    <property type="molecule type" value="Genomic_DNA"/>
</dbReference>
<reference evidence="2" key="1">
    <citation type="journal article" date="2017" name="Genome Biol.">
        <title>Comparative genomics reveals high biological diversity and specific adaptations in the industrially and medically important fungal genus Aspergillus.</title>
        <authorList>
            <person name="de Vries R.P."/>
            <person name="Riley R."/>
            <person name="Wiebenga A."/>
            <person name="Aguilar-Osorio G."/>
            <person name="Amillis S."/>
            <person name="Uchima C.A."/>
            <person name="Anderluh G."/>
            <person name="Asadollahi M."/>
            <person name="Askin M."/>
            <person name="Barry K."/>
            <person name="Battaglia E."/>
            <person name="Bayram O."/>
            <person name="Benocci T."/>
            <person name="Braus-Stromeyer S.A."/>
            <person name="Caldana C."/>
            <person name="Canovas D."/>
            <person name="Cerqueira G.C."/>
            <person name="Chen F."/>
            <person name="Chen W."/>
            <person name="Choi C."/>
            <person name="Clum A."/>
            <person name="Dos Santos R.A."/>
            <person name="Damasio A.R."/>
            <person name="Diallinas G."/>
            <person name="Emri T."/>
            <person name="Fekete E."/>
            <person name="Flipphi M."/>
            <person name="Freyberg S."/>
            <person name="Gallo A."/>
            <person name="Gournas C."/>
            <person name="Habgood R."/>
            <person name="Hainaut M."/>
            <person name="Harispe M.L."/>
            <person name="Henrissat B."/>
            <person name="Hilden K.S."/>
            <person name="Hope R."/>
            <person name="Hossain A."/>
            <person name="Karabika E."/>
            <person name="Karaffa L."/>
            <person name="Karanyi Z."/>
            <person name="Krasevec N."/>
            <person name="Kuo A."/>
            <person name="Kusch H."/>
            <person name="LaButti K."/>
            <person name="Lagendijk E.L."/>
            <person name="Lapidus A."/>
            <person name="Levasseur A."/>
            <person name="Lindquist E."/>
            <person name="Lipzen A."/>
            <person name="Logrieco A.F."/>
            <person name="MacCabe A."/>
            <person name="Maekelae M.R."/>
            <person name="Malavazi I."/>
            <person name="Melin P."/>
            <person name="Meyer V."/>
            <person name="Mielnichuk N."/>
            <person name="Miskei M."/>
            <person name="Molnar A.P."/>
            <person name="Mule G."/>
            <person name="Ngan C.Y."/>
            <person name="Orejas M."/>
            <person name="Orosz E."/>
            <person name="Ouedraogo J.P."/>
            <person name="Overkamp K.M."/>
            <person name="Park H.-S."/>
            <person name="Perrone G."/>
            <person name="Piumi F."/>
            <person name="Punt P.J."/>
            <person name="Ram A.F."/>
            <person name="Ramon A."/>
            <person name="Rauscher S."/>
            <person name="Record E."/>
            <person name="Riano-Pachon D.M."/>
            <person name="Robert V."/>
            <person name="Roehrig J."/>
            <person name="Ruller R."/>
            <person name="Salamov A."/>
            <person name="Salih N.S."/>
            <person name="Samson R.A."/>
            <person name="Sandor E."/>
            <person name="Sanguinetti M."/>
            <person name="Schuetze T."/>
            <person name="Sepcic K."/>
            <person name="Shelest E."/>
            <person name="Sherlock G."/>
            <person name="Sophianopoulou V."/>
            <person name="Squina F.M."/>
            <person name="Sun H."/>
            <person name="Susca A."/>
            <person name="Todd R.B."/>
            <person name="Tsang A."/>
            <person name="Unkles S.E."/>
            <person name="van de Wiele N."/>
            <person name="van Rossen-Uffink D."/>
            <person name="Oliveira J.V."/>
            <person name="Vesth T.C."/>
            <person name="Visser J."/>
            <person name="Yu J.-H."/>
            <person name="Zhou M."/>
            <person name="Andersen M.R."/>
            <person name="Archer D.B."/>
            <person name="Baker S.E."/>
            <person name="Benoit I."/>
            <person name="Brakhage A.A."/>
            <person name="Braus G.H."/>
            <person name="Fischer R."/>
            <person name="Frisvad J.C."/>
            <person name="Goldman G.H."/>
            <person name="Houbraken J."/>
            <person name="Oakley B."/>
            <person name="Pocsi I."/>
            <person name="Scazzocchio C."/>
            <person name="Seiboth B."/>
            <person name="vanKuyk P.A."/>
            <person name="Wortman J."/>
            <person name="Dyer P.S."/>
            <person name="Grigoriev I.V."/>
        </authorList>
    </citation>
    <scope>NUCLEOTIDE SEQUENCE [LARGE SCALE GENOMIC DNA]</scope>
    <source>
        <strain evidence="2">CBS 583.65</strain>
    </source>
</reference>
<keyword evidence="2" id="KW-1185">Reference proteome</keyword>
<sequence>MRNPPSFQYYSGFLIKKFATLQAKYDSNPDSEQKAKITEERERFFQWASKVDLSGKLTEVPLEERIDLDSQILDFKLTLERVADIVYTYCGELPELECRLSSKVAHYLNGAGVNDGVKMERRIQKLSDDIDHLYADKMAIEFEKVCKRMVHTCIVGSVLISLAMASNLSPAENDSSVRPTHPLDTPERSAGTMFDACLVLEDNKVPYVIWFEHALSYHGVRTVVFDLYILVSDINMAAQSLAQAGWTIDTQSPHRIGNDKVQAPQVRLIPPNKDREMKTVLLNASDWKFPLTADTLLERALTREVPDRELSFPPLPGLLDALVESWFDNPDEQNDGLQLHLAVQFGYLYEYVPALKERSFAEQMKYEHRQFHFDVLSGMQFGTIPFKNHELPIRDALRQGTYQMRDCSASREENIRLFDAFAGICIPDPPVDQSIEYQ</sequence>
<evidence type="ECO:0000313" key="1">
    <source>
        <dbReference type="EMBL" id="OJI97289.1"/>
    </source>
</evidence>
<accession>A0A1L9P6Y1</accession>